<comment type="function">
    <text evidence="12">Catalyzes the phosphorylation of ribose at O-5 in a reaction requiring ATP and magnesium. The resulting D-ribose-5-phosphate can then be used either for sythesis of nucleotides, histidine, and tryptophan, or as a component of the pentose phosphate pathway.</text>
</comment>
<evidence type="ECO:0000256" key="3">
    <source>
        <dbReference type="ARBA" id="ARBA00016943"/>
    </source>
</evidence>
<dbReference type="GO" id="GO:0005524">
    <property type="term" value="F:ATP binding"/>
    <property type="evidence" value="ECO:0007669"/>
    <property type="project" value="UniProtKB-UniRule"/>
</dbReference>
<keyword evidence="8 12" id="KW-0067">ATP-binding</keyword>
<dbReference type="AlphaFoldDB" id="A0A5B2VBX3"/>
<dbReference type="PANTHER" id="PTHR10584:SF166">
    <property type="entry name" value="RIBOKINASE"/>
    <property type="match status" value="1"/>
</dbReference>
<keyword evidence="9 12" id="KW-0460">Magnesium</keyword>
<feature type="binding site" evidence="12">
    <location>
        <position position="284"/>
    </location>
    <ligand>
        <name>K(+)</name>
        <dbReference type="ChEBI" id="CHEBI:29103"/>
    </ligand>
</feature>
<evidence type="ECO:0000256" key="11">
    <source>
        <dbReference type="ARBA" id="ARBA00023277"/>
    </source>
</evidence>
<dbReference type="SUPFAM" id="SSF53613">
    <property type="entry name" value="Ribokinase-like"/>
    <property type="match status" value="1"/>
</dbReference>
<dbReference type="PANTHER" id="PTHR10584">
    <property type="entry name" value="SUGAR KINASE"/>
    <property type="match status" value="1"/>
</dbReference>
<accession>A0A5B2VBX3</accession>
<reference evidence="14 15" key="1">
    <citation type="submission" date="2019-09" db="EMBL/GenBank/DDBJ databases">
        <title>Salinarimonas rosea gen. nov., sp. nov., a new member of the a-2 subgroup of the Proteobacteria.</title>
        <authorList>
            <person name="Liu J."/>
        </authorList>
    </citation>
    <scope>NUCLEOTIDE SEQUENCE [LARGE SCALE GENOMIC DNA]</scope>
    <source>
        <strain evidence="14 15">BN140002</strain>
    </source>
</reference>
<feature type="active site" description="Proton acceptor" evidence="12">
    <location>
        <position position="254"/>
    </location>
</feature>
<keyword evidence="6 12" id="KW-0547">Nucleotide-binding</keyword>
<dbReference type="InterPro" id="IPR029056">
    <property type="entry name" value="Ribokinase-like"/>
</dbReference>
<comment type="catalytic activity">
    <reaction evidence="12">
        <text>D-ribose + ATP = D-ribose 5-phosphate + ADP + H(+)</text>
        <dbReference type="Rhea" id="RHEA:13697"/>
        <dbReference type="ChEBI" id="CHEBI:15378"/>
        <dbReference type="ChEBI" id="CHEBI:30616"/>
        <dbReference type="ChEBI" id="CHEBI:47013"/>
        <dbReference type="ChEBI" id="CHEBI:78346"/>
        <dbReference type="ChEBI" id="CHEBI:456216"/>
        <dbReference type="EC" id="2.7.1.15"/>
    </reaction>
</comment>
<comment type="similarity">
    <text evidence="12">Belongs to the carbohydrate kinase PfkB family. Ribokinase subfamily.</text>
</comment>
<comment type="activity regulation">
    <text evidence="12">Activated by a monovalent cation that binds near, but not in, the active site. The most likely occupant of the site in vivo is potassium. Ion binding induces a conformational change that may alter substrate affinity.</text>
</comment>
<gene>
    <name evidence="12" type="primary">rbsK</name>
    <name evidence="14" type="ORF">F0L46_17255</name>
</gene>
<dbReference type="InterPro" id="IPR002173">
    <property type="entry name" value="Carboh/pur_kinase_PfkB_CS"/>
</dbReference>
<feature type="binding site" evidence="12">
    <location>
        <position position="289"/>
    </location>
    <ligand>
        <name>K(+)</name>
        <dbReference type="ChEBI" id="CHEBI:29103"/>
    </ligand>
</feature>
<comment type="similarity">
    <text evidence="1">Belongs to the carbohydrate kinase pfkB family.</text>
</comment>
<dbReference type="RefSeq" id="WP_149819804.1">
    <property type="nucleotide sequence ID" value="NZ_VUOA01000031.1"/>
</dbReference>
<comment type="cofactor">
    <cofactor evidence="12">
        <name>Mg(2+)</name>
        <dbReference type="ChEBI" id="CHEBI:18420"/>
    </cofactor>
    <text evidence="12">Requires a divalent cation, most likely magnesium in vivo, as an electrophilic catalyst to aid phosphoryl group transfer. It is the chelate of the metal and the nucleotide that is the actual substrate.</text>
</comment>
<comment type="pathway">
    <text evidence="12">Carbohydrate metabolism; D-ribose degradation; D-ribose 5-phosphate from beta-D-ribopyranose: step 2/2.</text>
</comment>
<feature type="binding site" evidence="12">
    <location>
        <position position="185"/>
    </location>
    <ligand>
        <name>ATP</name>
        <dbReference type="ChEBI" id="CHEBI:30616"/>
    </ligand>
</feature>
<feature type="binding site" evidence="12">
    <location>
        <position position="254"/>
    </location>
    <ligand>
        <name>substrate</name>
    </ligand>
</feature>
<dbReference type="Gene3D" id="3.40.1190.20">
    <property type="match status" value="1"/>
</dbReference>
<evidence type="ECO:0000256" key="2">
    <source>
        <dbReference type="ARBA" id="ARBA00012035"/>
    </source>
</evidence>
<evidence type="ECO:0000256" key="6">
    <source>
        <dbReference type="ARBA" id="ARBA00022741"/>
    </source>
</evidence>
<evidence type="ECO:0000256" key="4">
    <source>
        <dbReference type="ARBA" id="ARBA00022679"/>
    </source>
</evidence>
<dbReference type="GO" id="GO:0004747">
    <property type="term" value="F:ribokinase activity"/>
    <property type="evidence" value="ECO:0007669"/>
    <property type="project" value="UniProtKB-UniRule"/>
</dbReference>
<feature type="binding site" evidence="12">
    <location>
        <begin position="253"/>
        <end position="254"/>
    </location>
    <ligand>
        <name>ATP</name>
        <dbReference type="ChEBI" id="CHEBI:30616"/>
    </ligand>
</feature>
<evidence type="ECO:0000256" key="1">
    <source>
        <dbReference type="ARBA" id="ARBA00005380"/>
    </source>
</evidence>
<feature type="binding site" evidence="12">
    <location>
        <position position="287"/>
    </location>
    <ligand>
        <name>K(+)</name>
        <dbReference type="ChEBI" id="CHEBI:29103"/>
    </ligand>
</feature>
<feature type="binding site" evidence="12">
    <location>
        <begin position="221"/>
        <end position="226"/>
    </location>
    <ligand>
        <name>ATP</name>
        <dbReference type="ChEBI" id="CHEBI:30616"/>
    </ligand>
</feature>
<name>A0A5B2VBX3_9HYPH</name>
<comment type="caution">
    <text evidence="14">The sequence shown here is derived from an EMBL/GenBank/DDBJ whole genome shotgun (WGS) entry which is preliminary data.</text>
</comment>
<dbReference type="UniPathway" id="UPA00916">
    <property type="reaction ID" value="UER00889"/>
</dbReference>
<feature type="domain" description="Carbohydrate kinase PfkB" evidence="13">
    <location>
        <begin position="5"/>
        <end position="296"/>
    </location>
</feature>
<comment type="subunit">
    <text evidence="12">Homodimer.</text>
</comment>
<dbReference type="OrthoDB" id="9775849at2"/>
<feature type="binding site" evidence="12">
    <location>
        <position position="141"/>
    </location>
    <ligand>
        <name>substrate</name>
    </ligand>
</feature>
<keyword evidence="7 12" id="KW-0418">Kinase</keyword>
<dbReference type="GO" id="GO:0005829">
    <property type="term" value="C:cytosol"/>
    <property type="evidence" value="ECO:0007669"/>
    <property type="project" value="TreeGrafter"/>
</dbReference>
<dbReference type="InterPro" id="IPR011611">
    <property type="entry name" value="PfkB_dom"/>
</dbReference>
<keyword evidence="15" id="KW-1185">Reference proteome</keyword>
<evidence type="ECO:0000256" key="10">
    <source>
        <dbReference type="ARBA" id="ARBA00022958"/>
    </source>
</evidence>
<protein>
    <recommendedName>
        <fullName evidence="3 12">Ribokinase</fullName>
        <shortName evidence="12">RK</shortName>
        <ecNumber evidence="2 12">2.7.1.15</ecNumber>
    </recommendedName>
</protein>
<comment type="subcellular location">
    <subcellularLocation>
        <location evidence="12">Cytoplasm</location>
    </subcellularLocation>
</comment>
<keyword evidence="4 12" id="KW-0808">Transferase</keyword>
<dbReference type="PRINTS" id="PR00990">
    <property type="entry name" value="RIBOKINASE"/>
</dbReference>
<keyword evidence="5 12" id="KW-0479">Metal-binding</keyword>
<evidence type="ECO:0000256" key="8">
    <source>
        <dbReference type="ARBA" id="ARBA00022840"/>
    </source>
</evidence>
<evidence type="ECO:0000313" key="14">
    <source>
        <dbReference type="EMBL" id="KAA2235912.1"/>
    </source>
</evidence>
<evidence type="ECO:0000256" key="9">
    <source>
        <dbReference type="ARBA" id="ARBA00022842"/>
    </source>
</evidence>
<organism evidence="14 15">
    <name type="scientific">Salinarimonas soli</name>
    <dbReference type="NCBI Taxonomy" id="1638099"/>
    <lineage>
        <taxon>Bacteria</taxon>
        <taxon>Pseudomonadati</taxon>
        <taxon>Pseudomonadota</taxon>
        <taxon>Alphaproteobacteria</taxon>
        <taxon>Hyphomicrobiales</taxon>
        <taxon>Salinarimonadaceae</taxon>
        <taxon>Salinarimonas</taxon>
    </lineage>
</organism>
<evidence type="ECO:0000259" key="13">
    <source>
        <dbReference type="Pfam" id="PF00294"/>
    </source>
</evidence>
<feature type="binding site" evidence="12">
    <location>
        <begin position="12"/>
        <end position="14"/>
    </location>
    <ligand>
        <name>substrate</name>
    </ligand>
</feature>
<evidence type="ECO:0000256" key="12">
    <source>
        <dbReference type="HAMAP-Rule" id="MF_01987"/>
    </source>
</evidence>
<dbReference type="GO" id="GO:0046872">
    <property type="term" value="F:metal ion binding"/>
    <property type="evidence" value="ECO:0007669"/>
    <property type="project" value="UniProtKB-KW"/>
</dbReference>
<comment type="caution">
    <text evidence="12">Lacks conserved residue(s) required for the propagation of feature annotation.</text>
</comment>
<keyword evidence="10 12" id="KW-0630">Potassium</keyword>
<dbReference type="PROSITE" id="PS00584">
    <property type="entry name" value="PFKB_KINASES_2"/>
    <property type="match status" value="1"/>
</dbReference>
<dbReference type="InterPro" id="IPR011877">
    <property type="entry name" value="Ribokinase"/>
</dbReference>
<reference evidence="14 15" key="2">
    <citation type="submission" date="2019-09" db="EMBL/GenBank/DDBJ databases">
        <authorList>
            <person name="Jin C."/>
        </authorList>
    </citation>
    <scope>NUCLEOTIDE SEQUENCE [LARGE SCALE GENOMIC DNA]</scope>
    <source>
        <strain evidence="14 15">BN140002</strain>
    </source>
</reference>
<evidence type="ECO:0000256" key="7">
    <source>
        <dbReference type="ARBA" id="ARBA00022777"/>
    </source>
</evidence>
<feature type="binding site" evidence="12">
    <location>
        <begin position="40"/>
        <end position="44"/>
    </location>
    <ligand>
        <name>substrate</name>
    </ligand>
</feature>
<proteinExistence type="inferred from homology"/>
<evidence type="ECO:0000256" key="5">
    <source>
        <dbReference type="ARBA" id="ARBA00022723"/>
    </source>
</evidence>
<dbReference type="InterPro" id="IPR002139">
    <property type="entry name" value="Ribo/fructo_kinase"/>
</dbReference>
<feature type="binding site" evidence="12">
    <location>
        <position position="248"/>
    </location>
    <ligand>
        <name>K(+)</name>
        <dbReference type="ChEBI" id="CHEBI:29103"/>
    </ligand>
</feature>
<keyword evidence="12" id="KW-0963">Cytoplasm</keyword>
<sequence length="319" mass="32555">MAGTVVILGIFAADLSFRAQRLPRMGETILGDGFRLGPGGKGSNQAVAAARSGAQVRFITRIGRDPFGEMALALWGSEGIDTRFVSVDDAPTGAAFIFVDRETGENAIIVESGAAGRLGATDLDGAVGALQGADVFMTQLEQPVDAAFRGLELARQHGLRTILNPAPAALLPDSIWALCDVVTPNEAEASALSGVPVQDLPSARAAADALLRRGTRTAVITLGANGVLVHEHGSSIHIPAFDAGRVIDTTGAGDAFAGALAAAIAAGGSTLDAARFGCVAAGLAVTRAGTAAAMPKAEDLRQVAERVSLEALRFFSSRS</sequence>
<feature type="binding site" evidence="12">
    <location>
        <position position="250"/>
    </location>
    <ligand>
        <name>K(+)</name>
        <dbReference type="ChEBI" id="CHEBI:29103"/>
    </ligand>
</feature>
<evidence type="ECO:0000313" key="15">
    <source>
        <dbReference type="Proteomes" id="UP000323142"/>
    </source>
</evidence>
<dbReference type="GO" id="GO:0019303">
    <property type="term" value="P:D-ribose catabolic process"/>
    <property type="evidence" value="ECO:0007669"/>
    <property type="project" value="UniProtKB-UniRule"/>
</dbReference>
<dbReference type="HAMAP" id="MF_01987">
    <property type="entry name" value="Ribokinase"/>
    <property type="match status" value="1"/>
</dbReference>
<dbReference type="EMBL" id="VUOA01000031">
    <property type="protein sequence ID" value="KAA2235912.1"/>
    <property type="molecule type" value="Genomic_DNA"/>
</dbReference>
<dbReference type="EC" id="2.7.1.15" evidence="2 12"/>
<dbReference type="Proteomes" id="UP000323142">
    <property type="component" value="Unassembled WGS sequence"/>
</dbReference>
<dbReference type="CDD" id="cd01174">
    <property type="entry name" value="ribokinase"/>
    <property type="match status" value="1"/>
</dbReference>
<keyword evidence="11 12" id="KW-0119">Carbohydrate metabolism</keyword>
<dbReference type="Pfam" id="PF00294">
    <property type="entry name" value="PfkB"/>
    <property type="match status" value="1"/>
</dbReference>